<keyword evidence="2" id="KW-0805">Transcription regulation</keyword>
<dbReference type="PANTHER" id="PTHR30126">
    <property type="entry name" value="HTH-TYPE TRANSCRIPTIONAL REGULATOR"/>
    <property type="match status" value="1"/>
</dbReference>
<keyword evidence="4" id="KW-0804">Transcription</keyword>
<accession>A0ABT5Z630</accession>
<dbReference type="RefSeq" id="WP_275818462.1">
    <property type="nucleotide sequence ID" value="NZ_BAAANM010000006.1"/>
</dbReference>
<reference evidence="7 8" key="1">
    <citation type="submission" date="2023-03" db="EMBL/GenBank/DDBJ databases">
        <title>Draft genome sequence of type strain Streptomyces ferralitis JCM 14344.</title>
        <authorList>
            <person name="Klaysubun C."/>
            <person name="Duangmal K."/>
        </authorList>
    </citation>
    <scope>NUCLEOTIDE SEQUENCE [LARGE SCALE GENOMIC DNA]</scope>
    <source>
        <strain evidence="7 8">JCM 14344</strain>
    </source>
</reference>
<evidence type="ECO:0000256" key="3">
    <source>
        <dbReference type="ARBA" id="ARBA00023125"/>
    </source>
</evidence>
<proteinExistence type="inferred from homology"/>
<keyword evidence="8" id="KW-1185">Reference proteome</keyword>
<dbReference type="InterPro" id="IPR000847">
    <property type="entry name" value="LysR_HTH_N"/>
</dbReference>
<evidence type="ECO:0000256" key="5">
    <source>
        <dbReference type="SAM" id="MobiDB-lite"/>
    </source>
</evidence>
<comment type="similarity">
    <text evidence="1">Belongs to the LysR transcriptional regulatory family.</text>
</comment>
<dbReference type="PROSITE" id="PS50931">
    <property type="entry name" value="HTH_LYSR"/>
    <property type="match status" value="1"/>
</dbReference>
<dbReference type="Gene3D" id="1.10.10.10">
    <property type="entry name" value="Winged helix-like DNA-binding domain superfamily/Winged helix DNA-binding domain"/>
    <property type="match status" value="1"/>
</dbReference>
<evidence type="ECO:0000313" key="7">
    <source>
        <dbReference type="EMBL" id="MDF2259006.1"/>
    </source>
</evidence>
<gene>
    <name evidence="7" type="ORF">P2L57_25830</name>
</gene>
<feature type="domain" description="HTH lysR-type" evidence="6">
    <location>
        <begin position="823"/>
        <end position="865"/>
    </location>
</feature>
<keyword evidence="3" id="KW-0238">DNA-binding</keyword>
<sequence length="885" mass="97746">MRPSARTLPIRLPPLPGEALDSWLEATARRMDTTLGDVLLHFGFPVRQRAGNQFRDIPADWTIFLDERLTAAVAHATGTVPEVVTAMTLAHYDGRALQMSPEGRAVTRHVLWGRGRGSRFCPDCLHSSGGRWQLSWRLGFSFACTQHRRLLADRCPHCGRVPRQRPRSGRSVPQPELCGNPPIRPGGPVTAGCGADLTCASTLRLPPGHPVLTAQDRTMEIIDGATVAFGPYRDVPQPAPAVLADIRALGIRVLSSLPAAVLREQIPADIAEAHLATDPVSPHPEQAADRPGFMAPPRAADAAAAVTMALGILEQPGIHSAGEALRGLLEAVREELTQISVTSIDDWGRGISPVLQSVHLAALAPTLRPSEHLRYRTTTETPRRPTKATRDIEQRARKIPTMFWPSWTVRLTPPEGIHARALAPVLAALLLIPDSRTSLDQAAGLVGDVVDGIEISRLLQELDDLPQWPDIVTALDRLTDHLDADDVPIDYGRRRILDYTGLLPRDRWLEICRRTETPPGTGRRERIARSQLFRRLSGLPAESAPDDLGGLDSAEFRATALHFTALQTPELAHALRQEALEFLASHHIHDEPVTWQPPATLLAGLSLPAPDPMHVDLPRLHQLVRERQHPVQHAAQVLGTTVEAIRHVLDEHPAPEPPLTKNAARATGRIRQQARQAIPEEHFTQLYLGEHRSLQQIATLTGFSRRVLTDLAKEYGIPLREGPQDYKRRSTIERDWLIEQYVHRRRTLPDLARETGMSTANMARWAHIHNIPLRPRGGASHHTALRTPEQAADAPAILRDALTSPNARQRLERFAAALPYPTVTEAARALGIHQSTLTTQINRLERDLGRPLIERAERGRRMRPTPFGRKVAVAAKRLIGPGGRP</sequence>
<protein>
    <submittedName>
        <fullName evidence="7">TniQ family protein</fullName>
    </submittedName>
</protein>
<dbReference type="SUPFAM" id="SSF46785">
    <property type="entry name" value="Winged helix' DNA-binding domain"/>
    <property type="match status" value="1"/>
</dbReference>
<evidence type="ECO:0000256" key="2">
    <source>
        <dbReference type="ARBA" id="ARBA00023015"/>
    </source>
</evidence>
<dbReference type="Pfam" id="PF06527">
    <property type="entry name" value="TniQ"/>
    <property type="match status" value="1"/>
</dbReference>
<evidence type="ECO:0000259" key="6">
    <source>
        <dbReference type="PROSITE" id="PS50931"/>
    </source>
</evidence>
<dbReference type="PANTHER" id="PTHR30126:SF40">
    <property type="entry name" value="HTH-TYPE TRANSCRIPTIONAL REGULATOR GLTR"/>
    <property type="match status" value="1"/>
</dbReference>
<evidence type="ECO:0000313" key="8">
    <source>
        <dbReference type="Proteomes" id="UP001220022"/>
    </source>
</evidence>
<feature type="region of interest" description="Disordered" evidence="5">
    <location>
        <begin position="162"/>
        <end position="183"/>
    </location>
</feature>
<evidence type="ECO:0000256" key="4">
    <source>
        <dbReference type="ARBA" id="ARBA00023163"/>
    </source>
</evidence>
<evidence type="ECO:0000256" key="1">
    <source>
        <dbReference type="ARBA" id="ARBA00009437"/>
    </source>
</evidence>
<organism evidence="7 8">
    <name type="scientific">Streptantibioticus ferralitis</name>
    <dbReference type="NCBI Taxonomy" id="236510"/>
    <lineage>
        <taxon>Bacteria</taxon>
        <taxon>Bacillati</taxon>
        <taxon>Actinomycetota</taxon>
        <taxon>Actinomycetes</taxon>
        <taxon>Kitasatosporales</taxon>
        <taxon>Streptomycetaceae</taxon>
        <taxon>Streptantibioticus</taxon>
    </lineage>
</organism>
<name>A0ABT5Z630_9ACTN</name>
<dbReference type="InterPro" id="IPR036388">
    <property type="entry name" value="WH-like_DNA-bd_sf"/>
</dbReference>
<dbReference type="Proteomes" id="UP001220022">
    <property type="component" value="Unassembled WGS sequence"/>
</dbReference>
<dbReference type="InterPro" id="IPR009492">
    <property type="entry name" value="TniQ"/>
</dbReference>
<dbReference type="Pfam" id="PF00126">
    <property type="entry name" value="HTH_1"/>
    <property type="match status" value="1"/>
</dbReference>
<dbReference type="InterPro" id="IPR036390">
    <property type="entry name" value="WH_DNA-bd_sf"/>
</dbReference>
<dbReference type="EMBL" id="JARHTQ010000019">
    <property type="protein sequence ID" value="MDF2259006.1"/>
    <property type="molecule type" value="Genomic_DNA"/>
</dbReference>
<comment type="caution">
    <text evidence="7">The sequence shown here is derived from an EMBL/GenBank/DDBJ whole genome shotgun (WGS) entry which is preliminary data.</text>
</comment>